<organism evidence="2 3">
    <name type="scientific">Kribbella soli</name>
    <dbReference type="NCBI Taxonomy" id="1124743"/>
    <lineage>
        <taxon>Bacteria</taxon>
        <taxon>Bacillati</taxon>
        <taxon>Actinomycetota</taxon>
        <taxon>Actinomycetes</taxon>
        <taxon>Propionibacteriales</taxon>
        <taxon>Kribbellaceae</taxon>
        <taxon>Kribbella</taxon>
    </lineage>
</organism>
<comment type="caution">
    <text evidence="2">The sequence shown here is derived from an EMBL/GenBank/DDBJ whole genome shotgun (WGS) entry which is preliminary data.</text>
</comment>
<feature type="transmembrane region" description="Helical" evidence="1">
    <location>
        <begin position="39"/>
        <end position="59"/>
    </location>
</feature>
<keyword evidence="3" id="KW-1185">Reference proteome</keyword>
<dbReference type="AlphaFoldDB" id="A0A4R0HN22"/>
<keyword evidence="1" id="KW-0812">Transmembrane</keyword>
<dbReference type="EMBL" id="SJJZ01000001">
    <property type="protein sequence ID" value="TCC11350.1"/>
    <property type="molecule type" value="Genomic_DNA"/>
</dbReference>
<evidence type="ECO:0000313" key="3">
    <source>
        <dbReference type="Proteomes" id="UP000292346"/>
    </source>
</evidence>
<dbReference type="RefSeq" id="WP_131335912.1">
    <property type="nucleotide sequence ID" value="NZ_SJJZ01000001.1"/>
</dbReference>
<keyword evidence="1" id="KW-0472">Membrane</keyword>
<evidence type="ECO:0000256" key="1">
    <source>
        <dbReference type="SAM" id="Phobius"/>
    </source>
</evidence>
<protein>
    <submittedName>
        <fullName evidence="2">Uncharacterized protein</fullName>
    </submittedName>
</protein>
<evidence type="ECO:0000313" key="2">
    <source>
        <dbReference type="EMBL" id="TCC11350.1"/>
    </source>
</evidence>
<proteinExistence type="predicted"/>
<keyword evidence="1" id="KW-1133">Transmembrane helix</keyword>
<dbReference type="Proteomes" id="UP000292346">
    <property type="component" value="Unassembled WGS sequence"/>
</dbReference>
<reference evidence="2 3" key="1">
    <citation type="submission" date="2019-02" db="EMBL/GenBank/DDBJ databases">
        <title>Kribbella capetownensis sp. nov. and Kribbella speibonae sp. nov., isolated from soil.</title>
        <authorList>
            <person name="Curtis S.M."/>
            <person name="Norton I."/>
            <person name="Everest G.J."/>
            <person name="Meyers P.R."/>
        </authorList>
    </citation>
    <scope>NUCLEOTIDE SEQUENCE [LARGE SCALE GENOMIC DNA]</scope>
    <source>
        <strain evidence="2 3">KCTC 29219</strain>
    </source>
</reference>
<accession>A0A4R0HN22</accession>
<sequence length="205" mass="20914">MPDLQEDLQALADRRAAESAGDFDSVLTTAKTRKRRRTAGLTVIGAAAVVGAVAIVPTLRPASNAPVADSPVPTNKVVPPSVESVPSAPPVQKAGPLGLKSATTLTKTAGGQFVASFPDKQLRAVTFSLSSASKPEVALYTLVAKVPGDATTPYAIRMTGEMGMSIPSYTGAGPYTLAMPKGLPSGSYRVCTLSGSLLCGLVTVS</sequence>
<gene>
    <name evidence="2" type="ORF">E0H45_08740</name>
</gene>
<dbReference type="OrthoDB" id="3819874at2"/>
<name>A0A4R0HN22_9ACTN</name>